<reference evidence="1 2" key="1">
    <citation type="submission" date="2018-06" db="EMBL/GenBank/DDBJ databases">
        <authorList>
            <consortium name="Pathogen Informatics"/>
            <person name="Doyle S."/>
        </authorList>
    </citation>
    <scope>NUCLEOTIDE SEQUENCE [LARGE SCALE GENOMIC DNA]</scope>
    <source>
        <strain evidence="1 2">NCTC12229</strain>
    </source>
</reference>
<evidence type="ECO:0000313" key="1">
    <source>
        <dbReference type="EMBL" id="SUA36819.1"/>
    </source>
</evidence>
<dbReference type="AlphaFoldDB" id="A0A378WHL3"/>
<dbReference type="InterPro" id="IPR011249">
    <property type="entry name" value="Metalloenz_LuxS/M16"/>
</dbReference>
<evidence type="ECO:0000313" key="2">
    <source>
        <dbReference type="Proteomes" id="UP000254055"/>
    </source>
</evidence>
<gene>
    <name evidence="1" type="ORF">NCTC12229_01248</name>
</gene>
<dbReference type="EMBL" id="UGRS01000001">
    <property type="protein sequence ID" value="SUA36819.1"/>
    <property type="molecule type" value="Genomic_DNA"/>
</dbReference>
<dbReference type="SUPFAM" id="SSF63411">
    <property type="entry name" value="LuxS/MPP-like metallohydrolase"/>
    <property type="match status" value="1"/>
</dbReference>
<dbReference type="GO" id="GO:0046872">
    <property type="term" value="F:metal ion binding"/>
    <property type="evidence" value="ECO:0007669"/>
    <property type="project" value="InterPro"/>
</dbReference>
<organism evidence="1 2">
    <name type="scientific">Neisseria zoodegmatis</name>
    <dbReference type="NCBI Taxonomy" id="326523"/>
    <lineage>
        <taxon>Bacteria</taxon>
        <taxon>Pseudomonadati</taxon>
        <taxon>Pseudomonadota</taxon>
        <taxon>Betaproteobacteria</taxon>
        <taxon>Neisseriales</taxon>
        <taxon>Neisseriaceae</taxon>
        <taxon>Neisseria</taxon>
    </lineage>
</organism>
<sequence length="129" mass="14601">MRLLASERQFRYPIIGYLRGIKGYLERKTAETLCLVFGCWVKANFYKSPELHRVHRLSAASKIYARDSMTSQASLLGKLETRGFSYRDEAAIRRRLQQVSAAEVQVAAKLLTPQRSSVVVVRPEVAAAK</sequence>
<dbReference type="Proteomes" id="UP000254055">
    <property type="component" value="Unassembled WGS sequence"/>
</dbReference>
<proteinExistence type="predicted"/>
<name>A0A378WHL3_9NEIS</name>
<dbReference type="Gene3D" id="3.30.830.10">
    <property type="entry name" value="Metalloenzyme, LuxS/M16 peptidase-like"/>
    <property type="match status" value="1"/>
</dbReference>
<protein>
    <submittedName>
        <fullName evidence="1">Uncharacterized protein</fullName>
    </submittedName>
</protein>
<accession>A0A378WHL3</accession>